<dbReference type="PROSITE" id="PS00216">
    <property type="entry name" value="SUGAR_TRANSPORT_1"/>
    <property type="match status" value="2"/>
</dbReference>
<dbReference type="PANTHER" id="PTHR48022:SF14">
    <property type="entry name" value="MAJOR FACILITATOR SUPERFAMILY (MFS) PROFILE DOMAIN-CONTAINING PROTEIN-RELATED"/>
    <property type="match status" value="1"/>
</dbReference>
<dbReference type="PRINTS" id="PR00171">
    <property type="entry name" value="SUGRTRNSPORT"/>
</dbReference>
<feature type="region of interest" description="Disordered" evidence="8">
    <location>
        <begin position="1"/>
        <end position="50"/>
    </location>
</feature>
<protein>
    <recommendedName>
        <fullName evidence="10">Major facilitator superfamily (MFS) profile domain-containing protein</fullName>
    </recommendedName>
</protein>
<feature type="transmembrane region" description="Helical" evidence="9">
    <location>
        <begin position="65"/>
        <end position="93"/>
    </location>
</feature>
<dbReference type="PROSITE" id="PS00217">
    <property type="entry name" value="SUGAR_TRANSPORT_2"/>
    <property type="match status" value="1"/>
</dbReference>
<comment type="subcellular location">
    <subcellularLocation>
        <location evidence="1">Membrane</location>
        <topology evidence="1">Multi-pass membrane protein</topology>
    </subcellularLocation>
</comment>
<dbReference type="Pfam" id="PF00083">
    <property type="entry name" value="Sugar_tr"/>
    <property type="match status" value="2"/>
</dbReference>
<evidence type="ECO:0000313" key="11">
    <source>
        <dbReference type="EMBL" id="KAG0143015.1"/>
    </source>
</evidence>
<evidence type="ECO:0000256" key="7">
    <source>
        <dbReference type="ARBA" id="ARBA00049119"/>
    </source>
</evidence>
<dbReference type="SUPFAM" id="SSF103473">
    <property type="entry name" value="MFS general substrate transporter"/>
    <property type="match status" value="1"/>
</dbReference>
<dbReference type="InterPro" id="IPR020846">
    <property type="entry name" value="MFS_dom"/>
</dbReference>
<feature type="domain" description="Major facilitator superfamily (MFS) profile" evidence="10">
    <location>
        <begin position="69"/>
        <end position="558"/>
    </location>
</feature>
<feature type="transmembrane region" description="Helical" evidence="9">
    <location>
        <begin position="496"/>
        <end position="514"/>
    </location>
</feature>
<dbReference type="GO" id="GO:0005351">
    <property type="term" value="F:carbohydrate:proton symporter activity"/>
    <property type="evidence" value="ECO:0007669"/>
    <property type="project" value="TreeGrafter"/>
</dbReference>
<organism evidence="11 12">
    <name type="scientific">Cronartium quercuum f. sp. fusiforme G11</name>
    <dbReference type="NCBI Taxonomy" id="708437"/>
    <lineage>
        <taxon>Eukaryota</taxon>
        <taxon>Fungi</taxon>
        <taxon>Dikarya</taxon>
        <taxon>Basidiomycota</taxon>
        <taxon>Pucciniomycotina</taxon>
        <taxon>Pucciniomycetes</taxon>
        <taxon>Pucciniales</taxon>
        <taxon>Coleosporiaceae</taxon>
        <taxon>Cronartium</taxon>
    </lineage>
</organism>
<evidence type="ECO:0000256" key="2">
    <source>
        <dbReference type="ARBA" id="ARBA00010992"/>
    </source>
</evidence>
<comment type="similarity">
    <text evidence="2">Belongs to the major facilitator superfamily. Sugar transporter (TC 2.A.1.1) family.</text>
</comment>
<dbReference type="OrthoDB" id="8120565at2759"/>
<dbReference type="Gene3D" id="1.20.1250.20">
    <property type="entry name" value="MFS general substrate transporter like domains"/>
    <property type="match status" value="1"/>
</dbReference>
<proteinExistence type="inferred from homology"/>
<feature type="compositionally biased region" description="Basic and acidic residues" evidence="8">
    <location>
        <begin position="323"/>
        <end position="337"/>
    </location>
</feature>
<dbReference type="InterPro" id="IPR005829">
    <property type="entry name" value="Sugar_transporter_CS"/>
</dbReference>
<evidence type="ECO:0000256" key="5">
    <source>
        <dbReference type="ARBA" id="ARBA00022989"/>
    </source>
</evidence>
<dbReference type="GO" id="GO:0016020">
    <property type="term" value="C:membrane"/>
    <property type="evidence" value="ECO:0007669"/>
    <property type="project" value="UniProtKB-SubCell"/>
</dbReference>
<feature type="transmembrane region" description="Helical" evidence="9">
    <location>
        <begin position="235"/>
        <end position="253"/>
    </location>
</feature>
<evidence type="ECO:0000256" key="4">
    <source>
        <dbReference type="ARBA" id="ARBA00022692"/>
    </source>
</evidence>
<evidence type="ECO:0000256" key="9">
    <source>
        <dbReference type="SAM" id="Phobius"/>
    </source>
</evidence>
<feature type="compositionally biased region" description="Low complexity" evidence="8">
    <location>
        <begin position="7"/>
        <end position="28"/>
    </location>
</feature>
<reference evidence="11" key="1">
    <citation type="submission" date="2013-11" db="EMBL/GenBank/DDBJ databases">
        <title>Genome sequence of the fusiform rust pathogen reveals effectors for host alternation and coevolution with pine.</title>
        <authorList>
            <consortium name="DOE Joint Genome Institute"/>
            <person name="Smith K."/>
            <person name="Pendleton A."/>
            <person name="Kubisiak T."/>
            <person name="Anderson C."/>
            <person name="Salamov A."/>
            <person name="Aerts A."/>
            <person name="Riley R."/>
            <person name="Clum A."/>
            <person name="Lindquist E."/>
            <person name="Ence D."/>
            <person name="Campbell M."/>
            <person name="Kronenberg Z."/>
            <person name="Feau N."/>
            <person name="Dhillon B."/>
            <person name="Hamelin R."/>
            <person name="Burleigh J."/>
            <person name="Smith J."/>
            <person name="Yandell M."/>
            <person name="Nelson C."/>
            <person name="Grigoriev I."/>
            <person name="Davis J."/>
        </authorList>
    </citation>
    <scope>NUCLEOTIDE SEQUENCE</scope>
    <source>
        <strain evidence="11">G11</strain>
    </source>
</reference>
<dbReference type="PROSITE" id="PS50850">
    <property type="entry name" value="MFS"/>
    <property type="match status" value="1"/>
</dbReference>
<evidence type="ECO:0000313" key="12">
    <source>
        <dbReference type="Proteomes" id="UP000886653"/>
    </source>
</evidence>
<feature type="transmembrane region" description="Helical" evidence="9">
    <location>
        <begin position="423"/>
        <end position="444"/>
    </location>
</feature>
<evidence type="ECO:0000256" key="1">
    <source>
        <dbReference type="ARBA" id="ARBA00004141"/>
    </source>
</evidence>
<keyword evidence="4 9" id="KW-0812">Transmembrane</keyword>
<feature type="transmembrane region" description="Helical" evidence="9">
    <location>
        <begin position="171"/>
        <end position="191"/>
    </location>
</feature>
<feature type="transmembrane region" description="Helical" evidence="9">
    <location>
        <begin position="456"/>
        <end position="475"/>
    </location>
</feature>
<keyword evidence="12" id="KW-1185">Reference proteome</keyword>
<dbReference type="InterPro" id="IPR050360">
    <property type="entry name" value="MFS_Sugar_Transporters"/>
</dbReference>
<feature type="transmembrane region" description="Helical" evidence="9">
    <location>
        <begin position="398"/>
        <end position="416"/>
    </location>
</feature>
<dbReference type="Proteomes" id="UP000886653">
    <property type="component" value="Unassembled WGS sequence"/>
</dbReference>
<keyword evidence="6 9" id="KW-0472">Membrane</keyword>
<feature type="transmembrane region" description="Helical" evidence="9">
    <location>
        <begin position="113"/>
        <end position="134"/>
    </location>
</feature>
<dbReference type="InterPro" id="IPR005828">
    <property type="entry name" value="MFS_sugar_transport-like"/>
</dbReference>
<feature type="transmembrane region" description="Helical" evidence="9">
    <location>
        <begin position="203"/>
        <end position="223"/>
    </location>
</feature>
<comment type="catalytic activity">
    <reaction evidence="7">
        <text>myo-inositol(out) + H(+)(out) = myo-inositol(in) + H(+)(in)</text>
        <dbReference type="Rhea" id="RHEA:60364"/>
        <dbReference type="ChEBI" id="CHEBI:15378"/>
        <dbReference type="ChEBI" id="CHEBI:17268"/>
    </reaction>
</comment>
<evidence type="ECO:0000256" key="8">
    <source>
        <dbReference type="SAM" id="MobiDB-lite"/>
    </source>
</evidence>
<dbReference type="AlphaFoldDB" id="A0A9P6NG17"/>
<dbReference type="InterPro" id="IPR036259">
    <property type="entry name" value="MFS_trans_sf"/>
</dbReference>
<gene>
    <name evidence="11" type="ORF">CROQUDRAFT_724768</name>
</gene>
<sequence length="596" mass="66233">MTQSNIPSPTLSSDSSDSPSKPILSLDPTLPQFDHLSANSSQSPSPSSNPLPSAGLLYGIRKNRYVLNCALFASLGGILFGYDQGVMSIILVIPTFTSRFPQIDSSGGSHSASFWKGFLTVAIEFGAVLGVILAGFTADKYGRKHAIKIGVTFFIIGSVIQTTAYDYAMLVIGRFIGGIGIGTLSMIAPMYMCEISPPNIRGALLSLEEFNIVAGIVIAFYLTYGTRFITTELSWRLPFGLQILPALIILFGLSQLPASPRWLANQGRHDESLAAISTLRQLPIDDVDVREEWMNMRIEAEYQREMEKFRHERLYPKPASLRGNHEGGDSDADIPHGQRPDMWKEIHLEWLKWGDTFRSGCWRRTMVGAGLMFFQQFVDSPTLFQTLGLGFESRLTMSGIMNICQLLGVAISFLIMDKLGRRSLLLAGSVAMMACHAIIAILVWKFSGNWPEHQQAGWAGVVLIFLYMVSFGLSWGPVPWAIPSEIFPSSLRAKGVAVSTMSNWITTYSCFSQYTDNLVIGFITPPLVDKTKAGTFLFFAVNSALSFVFVWFCVPETAHRSLEEMDEVFGDQKGEEEQRKKRLLYEQMTLNEQMCD</sequence>
<name>A0A9P6NG17_9BASI</name>
<feature type="region of interest" description="Disordered" evidence="8">
    <location>
        <begin position="318"/>
        <end position="337"/>
    </location>
</feature>
<comment type="caution">
    <text evidence="11">The sequence shown here is derived from an EMBL/GenBank/DDBJ whole genome shotgun (WGS) entry which is preliminary data.</text>
</comment>
<keyword evidence="3" id="KW-0813">Transport</keyword>
<feature type="transmembrane region" description="Helical" evidence="9">
    <location>
        <begin position="534"/>
        <end position="554"/>
    </location>
</feature>
<dbReference type="PANTHER" id="PTHR48022">
    <property type="entry name" value="PLASTIDIC GLUCOSE TRANSPORTER 4"/>
    <property type="match status" value="1"/>
</dbReference>
<feature type="compositionally biased region" description="Low complexity" evidence="8">
    <location>
        <begin position="36"/>
        <end position="50"/>
    </location>
</feature>
<accession>A0A9P6NG17</accession>
<dbReference type="EMBL" id="MU167330">
    <property type="protein sequence ID" value="KAG0143015.1"/>
    <property type="molecule type" value="Genomic_DNA"/>
</dbReference>
<evidence type="ECO:0000259" key="10">
    <source>
        <dbReference type="PROSITE" id="PS50850"/>
    </source>
</evidence>
<keyword evidence="5 9" id="KW-1133">Transmembrane helix</keyword>
<evidence type="ECO:0000256" key="6">
    <source>
        <dbReference type="ARBA" id="ARBA00023136"/>
    </source>
</evidence>
<evidence type="ECO:0000256" key="3">
    <source>
        <dbReference type="ARBA" id="ARBA00022448"/>
    </source>
</evidence>
<dbReference type="InterPro" id="IPR003663">
    <property type="entry name" value="Sugar/inositol_transpt"/>
</dbReference>